<dbReference type="Proteomes" id="UP000282483">
    <property type="component" value="Chromosome"/>
</dbReference>
<comment type="cofactor">
    <cofactor evidence="12">
        <name>Zn(2+)</name>
        <dbReference type="ChEBI" id="CHEBI:29105"/>
    </cofactor>
    <text evidence="12">Binds 2 zinc ions per subunit.</text>
</comment>
<feature type="binding site" evidence="12">
    <location>
        <position position="387"/>
    </location>
    <ligand>
        <name>Zn(2+)</name>
        <dbReference type="ChEBI" id="CHEBI:29105"/>
        <label>2</label>
    </ligand>
</feature>
<dbReference type="Pfam" id="PF18319">
    <property type="entry name" value="Zn_ribbon_PriA"/>
    <property type="match status" value="1"/>
</dbReference>
<dbReference type="Gene3D" id="3.40.50.300">
    <property type="entry name" value="P-loop containing nucleotide triphosphate hydrolases"/>
    <property type="match status" value="2"/>
</dbReference>
<evidence type="ECO:0000256" key="11">
    <source>
        <dbReference type="ARBA" id="ARBA00048988"/>
    </source>
</evidence>
<feature type="binding site" evidence="12">
    <location>
        <position position="378"/>
    </location>
    <ligand>
        <name>Zn(2+)</name>
        <dbReference type="ChEBI" id="CHEBI:29105"/>
        <label>1</label>
    </ligand>
</feature>
<dbReference type="SMART" id="SM00487">
    <property type="entry name" value="DEXDc"/>
    <property type="match status" value="1"/>
</dbReference>
<evidence type="ECO:0000313" key="15">
    <source>
        <dbReference type="EMBL" id="BBB15812.1"/>
    </source>
</evidence>
<evidence type="ECO:0000256" key="8">
    <source>
        <dbReference type="ARBA" id="ARBA00022840"/>
    </source>
</evidence>
<evidence type="ECO:0000256" key="1">
    <source>
        <dbReference type="ARBA" id="ARBA00022515"/>
    </source>
</evidence>
<dbReference type="Pfam" id="PF18074">
    <property type="entry name" value="PriA_C"/>
    <property type="match status" value="1"/>
</dbReference>
<feature type="domain" description="Helicase ATP-binding" evidence="13">
    <location>
        <begin position="150"/>
        <end position="316"/>
    </location>
</feature>
<feature type="binding site" evidence="12">
    <location>
        <position position="415"/>
    </location>
    <ligand>
        <name>Zn(2+)</name>
        <dbReference type="ChEBI" id="CHEBI:29105"/>
        <label>1</label>
    </ligand>
</feature>
<evidence type="ECO:0000256" key="9">
    <source>
        <dbReference type="ARBA" id="ARBA00023125"/>
    </source>
</evidence>
<dbReference type="SMART" id="SM00490">
    <property type="entry name" value="HELICc"/>
    <property type="match status" value="1"/>
</dbReference>
<dbReference type="InterPro" id="IPR014001">
    <property type="entry name" value="Helicase_ATP-bd"/>
</dbReference>
<dbReference type="GO" id="GO:0006269">
    <property type="term" value="P:DNA replication, synthesis of primer"/>
    <property type="evidence" value="ECO:0007669"/>
    <property type="project" value="UniProtKB-KW"/>
</dbReference>
<dbReference type="NCBIfam" id="NF004067">
    <property type="entry name" value="PRK05580.1-4"/>
    <property type="match status" value="1"/>
</dbReference>
<keyword evidence="7 12" id="KW-0862">Zinc</keyword>
<dbReference type="EC" id="5.6.2.4" evidence="12"/>
<dbReference type="Pfam" id="PF00271">
    <property type="entry name" value="Helicase_C"/>
    <property type="match status" value="1"/>
</dbReference>
<keyword evidence="2 12" id="KW-0235">DNA replication</keyword>
<dbReference type="KEGG" id="rvi:RVIR1_13660"/>
<dbReference type="GO" id="GO:0006270">
    <property type="term" value="P:DNA replication initiation"/>
    <property type="evidence" value="ECO:0007669"/>
    <property type="project" value="TreeGrafter"/>
</dbReference>
<dbReference type="NCBIfam" id="TIGR00595">
    <property type="entry name" value="priA"/>
    <property type="match status" value="1"/>
</dbReference>
<dbReference type="PROSITE" id="PS51194">
    <property type="entry name" value="HELICASE_CTER"/>
    <property type="match status" value="1"/>
</dbReference>
<dbReference type="InterPro" id="IPR005259">
    <property type="entry name" value="PriA"/>
</dbReference>
<organism evidence="15 16">
    <name type="scientific">Candidatus Rickettsiella viridis</name>
    <dbReference type="NCBI Taxonomy" id="676208"/>
    <lineage>
        <taxon>Bacteria</taxon>
        <taxon>Pseudomonadati</taxon>
        <taxon>Pseudomonadota</taxon>
        <taxon>Gammaproteobacteria</taxon>
        <taxon>Legionellales</taxon>
        <taxon>Coxiellaceae</taxon>
        <taxon>Rickettsiella</taxon>
    </lineage>
</organism>
<dbReference type="InterPro" id="IPR042115">
    <property type="entry name" value="PriA_3primeBD_sf"/>
</dbReference>
<dbReference type="GO" id="GO:0003677">
    <property type="term" value="F:DNA binding"/>
    <property type="evidence" value="ECO:0007669"/>
    <property type="project" value="UniProtKB-UniRule"/>
</dbReference>
<dbReference type="PANTHER" id="PTHR30580:SF0">
    <property type="entry name" value="PRIMOSOMAL PROTEIN N"/>
    <property type="match status" value="1"/>
</dbReference>
<evidence type="ECO:0000256" key="12">
    <source>
        <dbReference type="HAMAP-Rule" id="MF_00983"/>
    </source>
</evidence>
<comment type="similarity">
    <text evidence="12">Belongs to the helicase family. PriA subfamily.</text>
</comment>
<comment type="catalytic activity">
    <reaction evidence="12">
        <text>Couples ATP hydrolysis with the unwinding of duplex DNA by translocating in the 3'-5' direction.</text>
        <dbReference type="EC" id="5.6.2.4"/>
    </reaction>
</comment>
<protein>
    <recommendedName>
        <fullName evidence="12">Replication restart protein PriA</fullName>
    </recommendedName>
    <alternativeName>
        <fullName evidence="12">ATP-dependent DNA helicase PriA</fullName>
        <ecNumber evidence="12">5.6.2.4</ecNumber>
    </alternativeName>
    <alternativeName>
        <fullName evidence="12">DNA 3'-5' helicase PriA</fullName>
    </alternativeName>
</protein>
<keyword evidence="9 12" id="KW-0238">DNA-binding</keyword>
<evidence type="ECO:0000313" key="16">
    <source>
        <dbReference type="Proteomes" id="UP000282483"/>
    </source>
</evidence>
<feature type="domain" description="Helicase C-terminal" evidence="14">
    <location>
        <begin position="410"/>
        <end position="572"/>
    </location>
</feature>
<keyword evidence="1 12" id="KW-0639">Primosome</keyword>
<reference evidence="15 16" key="1">
    <citation type="submission" date="2017-03" db="EMBL/GenBank/DDBJ databases">
        <title>The genome sequence of Candidatus Rickettsiella viridis.</title>
        <authorList>
            <person name="Nikoh N."/>
            <person name="Tsuchida T."/>
            <person name="Yamaguchi K."/>
            <person name="Maeda T."/>
            <person name="Shigenobu S."/>
            <person name="Fukatsu T."/>
        </authorList>
    </citation>
    <scope>NUCLEOTIDE SEQUENCE [LARGE SCALE GENOMIC DNA]</scope>
    <source>
        <strain evidence="15 16">Ap-RA04</strain>
    </source>
</reference>
<dbReference type="EMBL" id="AP018005">
    <property type="protein sequence ID" value="BBB15812.1"/>
    <property type="molecule type" value="Genomic_DNA"/>
</dbReference>
<dbReference type="Pfam" id="PF17764">
    <property type="entry name" value="PriA_3primeBD"/>
    <property type="match status" value="1"/>
</dbReference>
<evidence type="ECO:0000259" key="13">
    <source>
        <dbReference type="PROSITE" id="PS51192"/>
    </source>
</evidence>
<dbReference type="InterPro" id="IPR001650">
    <property type="entry name" value="Helicase_C-like"/>
</dbReference>
<dbReference type="SUPFAM" id="SSF52540">
    <property type="entry name" value="P-loop containing nucleoside triphosphate hydrolases"/>
    <property type="match status" value="1"/>
</dbReference>
<feature type="binding site" evidence="12">
    <location>
        <position position="384"/>
    </location>
    <ligand>
        <name>Zn(2+)</name>
        <dbReference type="ChEBI" id="CHEBI:29105"/>
        <label>2</label>
    </ligand>
</feature>
<dbReference type="GO" id="GO:1990077">
    <property type="term" value="C:primosome complex"/>
    <property type="evidence" value="ECO:0007669"/>
    <property type="project" value="UniProtKB-UniRule"/>
</dbReference>
<keyword evidence="10 12" id="KW-0413">Isomerase</keyword>
<feature type="binding site" evidence="12">
    <location>
        <position position="418"/>
    </location>
    <ligand>
        <name>Zn(2+)</name>
        <dbReference type="ChEBI" id="CHEBI:29105"/>
        <label>1</label>
    </ligand>
</feature>
<sequence length="669" mass="74742">MALILRIALAVPVAHYFDYLAPVSLPSIPLKKGLRVLVPFGKQEKIGFLIEVSETSELPTSQLKTAIAILDQTPLLPDTLLHLLEWTSRYYHTPLGDAFTNAFPTLLRKPKKGKPLSLAAIPLEKNDAVKINSTTITLNAHQLSTVTTVTQSLGQFKPFLLHGVTGSGKTEVYFEIIAAVLKRKKQVLVLLPEIGLTPQMLARFQERFAAPLVLFHSGLTDKQRLRHWLLAKSGEAAIIMGTRSALFTPLHRPGLIIIDEEHDASFKQQKGLRYHARDLALMRAKFENIPIVLGSATASLESLANAKQQRYHFLSLPNRAGCAILPKLRFIDLRHQKLEQGFSPLLLQSMAQHLKNQSQVLLFLNRRGFAPLTICHACGWTANCPHCDQTMTFHKKPAHLQCHYCGYRCPLTTHCPACKEPQLVVLGQGTQRLEETLKKHFPDVGIVRLDRDNTQKKGSLEDLLKNIHQGDSQILIGTQMLAKGHHFPNVTLVGILEADAGLFSADFRALERTGQLIMQVAGRAGRADKPGEVLIQTHHPEHPLLLQLVNEGYLNFSEKLLQERQTALLPPYSHLALVRAEAITSDYPLAFLNEIKQHATQLQNNVTVLGPIPALSPRRAGYYRAQLLLQANKRNDLHSLLKPLTKLIPGLSNHRRVRWSLDVDPLEIT</sequence>
<gene>
    <name evidence="12 15" type="primary">priA</name>
    <name evidence="15" type="ORF">RVIR1_13660</name>
</gene>
<keyword evidence="8 12" id="KW-0067">ATP-binding</keyword>
<evidence type="ECO:0000256" key="10">
    <source>
        <dbReference type="ARBA" id="ARBA00023235"/>
    </source>
</evidence>
<keyword evidence="3 12" id="KW-0479">Metal-binding</keyword>
<dbReference type="Pfam" id="PF00270">
    <property type="entry name" value="DEAD"/>
    <property type="match status" value="1"/>
</dbReference>
<dbReference type="PROSITE" id="PS51192">
    <property type="entry name" value="HELICASE_ATP_BIND_1"/>
    <property type="match status" value="1"/>
</dbReference>
<evidence type="ECO:0000256" key="3">
    <source>
        <dbReference type="ARBA" id="ARBA00022723"/>
    </source>
</evidence>
<dbReference type="HAMAP" id="MF_00983">
    <property type="entry name" value="PriA"/>
    <property type="match status" value="1"/>
</dbReference>
<evidence type="ECO:0000259" key="14">
    <source>
        <dbReference type="PROSITE" id="PS51194"/>
    </source>
</evidence>
<evidence type="ECO:0000256" key="5">
    <source>
        <dbReference type="ARBA" id="ARBA00022801"/>
    </source>
</evidence>
<dbReference type="Gene3D" id="3.40.1440.60">
    <property type="entry name" value="PriA, 3(prime) DNA-binding domain"/>
    <property type="match status" value="1"/>
</dbReference>
<dbReference type="FunFam" id="3.40.50.300:FF:000489">
    <property type="entry name" value="Primosome assembly protein PriA"/>
    <property type="match status" value="1"/>
</dbReference>
<dbReference type="FunFam" id="3.40.1440.60:FF:000001">
    <property type="entry name" value="Primosomal protein N"/>
    <property type="match status" value="1"/>
</dbReference>
<keyword evidence="6 12" id="KW-0347">Helicase</keyword>
<dbReference type="GO" id="GO:0043138">
    <property type="term" value="F:3'-5' DNA helicase activity"/>
    <property type="evidence" value="ECO:0007669"/>
    <property type="project" value="UniProtKB-EC"/>
</dbReference>
<keyword evidence="16" id="KW-1185">Reference proteome</keyword>
<name>A0A2Z5V5Z1_9COXI</name>
<dbReference type="InterPro" id="IPR027417">
    <property type="entry name" value="P-loop_NTPase"/>
</dbReference>
<dbReference type="GO" id="GO:0006302">
    <property type="term" value="P:double-strand break repair"/>
    <property type="evidence" value="ECO:0007669"/>
    <property type="project" value="InterPro"/>
</dbReference>
<dbReference type="RefSeq" id="WP_126323346.1">
    <property type="nucleotide sequence ID" value="NZ_AP018005.1"/>
</dbReference>
<evidence type="ECO:0000256" key="4">
    <source>
        <dbReference type="ARBA" id="ARBA00022741"/>
    </source>
</evidence>
<dbReference type="CDD" id="cd17929">
    <property type="entry name" value="DEXHc_priA"/>
    <property type="match status" value="1"/>
</dbReference>
<dbReference type="CDD" id="cd18804">
    <property type="entry name" value="SF2_C_priA"/>
    <property type="match status" value="1"/>
</dbReference>
<dbReference type="OrthoDB" id="9759544at2"/>
<comment type="subunit">
    <text evidence="12">Component of the replication restart primosome.</text>
</comment>
<keyword evidence="5 12" id="KW-0378">Hydrolase</keyword>
<dbReference type="GO" id="GO:0016887">
    <property type="term" value="F:ATP hydrolysis activity"/>
    <property type="evidence" value="ECO:0007669"/>
    <property type="project" value="RHEA"/>
</dbReference>
<dbReference type="PANTHER" id="PTHR30580">
    <property type="entry name" value="PRIMOSOMAL PROTEIN N"/>
    <property type="match status" value="1"/>
</dbReference>
<feature type="binding site" evidence="12">
    <location>
        <position position="402"/>
    </location>
    <ligand>
        <name>Zn(2+)</name>
        <dbReference type="ChEBI" id="CHEBI:29105"/>
        <label>2</label>
    </ligand>
</feature>
<dbReference type="InterPro" id="IPR041236">
    <property type="entry name" value="PriA_C"/>
</dbReference>
<evidence type="ECO:0000256" key="7">
    <source>
        <dbReference type="ARBA" id="ARBA00022833"/>
    </source>
</evidence>
<dbReference type="InterPro" id="IPR011545">
    <property type="entry name" value="DEAD/DEAH_box_helicase_dom"/>
</dbReference>
<comment type="function">
    <text evidence="12">Initiates the restart of stalled replication forks, which reloads the replicative helicase on sites other than the origin of replication. Recognizes and binds to abandoned replication forks and remodels them to uncover a helicase loading site. Promotes assembly of the primosome at these replication forks.</text>
</comment>
<feature type="binding site" evidence="12">
    <location>
        <position position="405"/>
    </location>
    <ligand>
        <name>Zn(2+)</name>
        <dbReference type="ChEBI" id="CHEBI:29105"/>
        <label>2</label>
    </ligand>
</feature>
<evidence type="ECO:0000256" key="2">
    <source>
        <dbReference type="ARBA" id="ARBA00022705"/>
    </source>
</evidence>
<dbReference type="GO" id="GO:0008270">
    <property type="term" value="F:zinc ion binding"/>
    <property type="evidence" value="ECO:0007669"/>
    <property type="project" value="UniProtKB-UniRule"/>
</dbReference>
<dbReference type="GO" id="GO:0005524">
    <property type="term" value="F:ATP binding"/>
    <property type="evidence" value="ECO:0007669"/>
    <property type="project" value="UniProtKB-UniRule"/>
</dbReference>
<keyword evidence="4 12" id="KW-0547">Nucleotide-binding</keyword>
<feature type="binding site" evidence="12">
    <location>
        <position position="375"/>
    </location>
    <ligand>
        <name>Zn(2+)</name>
        <dbReference type="ChEBI" id="CHEBI:29105"/>
        <label>1</label>
    </ligand>
</feature>
<evidence type="ECO:0000256" key="6">
    <source>
        <dbReference type="ARBA" id="ARBA00022806"/>
    </source>
</evidence>
<proteinExistence type="inferred from homology"/>
<dbReference type="InterPro" id="IPR040498">
    <property type="entry name" value="PriA_CRR"/>
</dbReference>
<dbReference type="GO" id="GO:0006310">
    <property type="term" value="P:DNA recombination"/>
    <property type="evidence" value="ECO:0007669"/>
    <property type="project" value="InterPro"/>
</dbReference>
<comment type="catalytic activity">
    <reaction evidence="11 12">
        <text>ATP + H2O = ADP + phosphate + H(+)</text>
        <dbReference type="Rhea" id="RHEA:13065"/>
        <dbReference type="ChEBI" id="CHEBI:15377"/>
        <dbReference type="ChEBI" id="CHEBI:15378"/>
        <dbReference type="ChEBI" id="CHEBI:30616"/>
        <dbReference type="ChEBI" id="CHEBI:43474"/>
        <dbReference type="ChEBI" id="CHEBI:456216"/>
        <dbReference type="EC" id="5.6.2.4"/>
    </reaction>
</comment>
<accession>A0A2Z5V5Z1</accession>
<dbReference type="InterPro" id="IPR041222">
    <property type="entry name" value="PriA_3primeBD"/>
</dbReference>
<dbReference type="AlphaFoldDB" id="A0A2Z5V5Z1"/>